<protein>
    <recommendedName>
        <fullName evidence="3">Replication-relaxation</fullName>
    </recommendedName>
</protein>
<proteinExistence type="predicted"/>
<organism evidence="1 2">
    <name type="scientific">Brevibacillus laterosporus</name>
    <name type="common">Bacillus laterosporus</name>
    <dbReference type="NCBI Taxonomy" id="1465"/>
    <lineage>
        <taxon>Bacteria</taxon>
        <taxon>Bacillati</taxon>
        <taxon>Bacillota</taxon>
        <taxon>Bacilli</taxon>
        <taxon>Bacillales</taxon>
        <taxon>Paenibacillaceae</taxon>
        <taxon>Brevibacillus</taxon>
    </lineage>
</organism>
<dbReference type="OrthoDB" id="2601083at2"/>
<dbReference type="Proteomes" id="UP000319432">
    <property type="component" value="Plasmid p1821L02"/>
</dbReference>
<dbReference type="Pfam" id="PF13814">
    <property type="entry name" value="Replic_Relax"/>
    <property type="match status" value="1"/>
</dbReference>
<reference evidence="1 2" key="1">
    <citation type="submission" date="2018-11" db="EMBL/GenBank/DDBJ databases">
        <title>Phylogenetic determinants of toxin gene distribution in genomes of Brevibacillus laterosporus.</title>
        <authorList>
            <person name="Glare T.R."/>
            <person name="Durrant A."/>
            <person name="Berry C."/>
            <person name="Palma L."/>
            <person name="Ormskirk M."/>
            <person name="Cox M.O."/>
        </authorList>
    </citation>
    <scope>NUCLEOTIDE SEQUENCE [LARGE SCALE GENOMIC DNA]</scope>
    <source>
        <strain evidence="1 2">1821L</strain>
        <plasmid evidence="1 2">p1821L02</plasmid>
    </source>
</reference>
<accession>A0A518V237</accession>
<evidence type="ECO:0000313" key="2">
    <source>
        <dbReference type="Proteomes" id="UP000319432"/>
    </source>
</evidence>
<dbReference type="InterPro" id="IPR025855">
    <property type="entry name" value="Replic_Relax"/>
</dbReference>
<gene>
    <name evidence="1" type="ORF">EEL30_00770</name>
</gene>
<name>A0A518V237_BRELA</name>
<dbReference type="AlphaFoldDB" id="A0A518V237"/>
<keyword evidence="2" id="KW-1185">Reference proteome</keyword>
<dbReference type="EMBL" id="CP033462">
    <property type="protein sequence ID" value="QDX91045.1"/>
    <property type="molecule type" value="Genomic_DNA"/>
</dbReference>
<sequence length="206" mass="24135">MLRGERSMNIATIKKQSRWTQILSSLDDLGFLTTSQIQRLHGLGSRRNTHRILTDMGNTLHSFRLDESVYYLSASGRKAIGSKKVRRKTLTAPHTLLRNEVYIWTRPRLWKQEQAIKWEGKALVPDALYQKSEQYFFLEVDSTQSMTVNRQKINLYRELRDSGLFQKRFGQFPTIQFVTTTEYRRRGLRASLDGLKAEVLLHSELR</sequence>
<evidence type="ECO:0008006" key="3">
    <source>
        <dbReference type="Google" id="ProtNLM"/>
    </source>
</evidence>
<geneLocation type="plasmid" evidence="1 2">
    <name>p1821L02</name>
</geneLocation>
<keyword evidence="1" id="KW-0614">Plasmid</keyword>
<evidence type="ECO:0000313" key="1">
    <source>
        <dbReference type="EMBL" id="QDX91045.1"/>
    </source>
</evidence>